<proteinExistence type="predicted"/>
<dbReference type="InterPro" id="IPR006429">
    <property type="entry name" value="Phage_lambda_portal"/>
</dbReference>
<evidence type="ECO:0000256" key="1">
    <source>
        <dbReference type="SAM" id="MobiDB-lite"/>
    </source>
</evidence>
<gene>
    <name evidence="2" type="ORF">PSQ39_21400</name>
</gene>
<evidence type="ECO:0000313" key="3">
    <source>
        <dbReference type="Proteomes" id="UP001528672"/>
    </source>
</evidence>
<comment type="caution">
    <text evidence="2">The sequence shown here is derived from an EMBL/GenBank/DDBJ whole genome shotgun (WGS) entry which is preliminary data.</text>
</comment>
<feature type="compositionally biased region" description="Low complexity" evidence="1">
    <location>
        <begin position="10"/>
        <end position="19"/>
    </location>
</feature>
<sequence>MQRLWGRLKPAPTAAAPAAQRAVEPTFTAGGNFRAQRRSFAAAEVNRLASSFGRGDIAINALLENGLNLMRTRSREWSRSTEEGRRFLSLCRNNIAGPSGIALQMRCGEYIKDGKGWKWQLDDAANTAIEQHWLKWCKRGGGCDITGRQSFAAMLRTLAETSPRDGEFLTRRVRGTKGNPYRYSLQLLATDRLDTAYRAVLSNGREVRMSVETDSAGQATGYYLLERNPNDSSALTSTGQYRVRYDANEVLHGYVQIDAEQLRGVPWAHAVLMGADMLHGFEESAVVAARVGASHMGFYIPPEDQSTDADGQLGNARGSQGELLTDAAPGAFEELPAGYDFKSFDAKYPTQAFDPFVRSRKKAMAAGLDVAHHNLTGDMEGVNYSSARIAELAERDNWRGQQNWLIEQFVYPVFCDWLEMSLLAGAITLPNGSALPVAKLQKFIDGVVFRGRGWTWVDPQNDVKANLAALGQGLTTRSQIVGAMGGDFEDNVAELARENSLAATHSVQFGPVDQPAAPAPDAGATA</sequence>
<feature type="region of interest" description="Disordered" evidence="1">
    <location>
        <begin position="1"/>
        <end position="22"/>
    </location>
</feature>
<organism evidence="2 3">
    <name type="scientific">Curvibacter microcysteis</name>
    <dbReference type="NCBI Taxonomy" id="3026419"/>
    <lineage>
        <taxon>Bacteria</taxon>
        <taxon>Pseudomonadati</taxon>
        <taxon>Pseudomonadota</taxon>
        <taxon>Betaproteobacteria</taxon>
        <taxon>Burkholderiales</taxon>
        <taxon>Comamonadaceae</taxon>
        <taxon>Curvibacter</taxon>
    </lineage>
</organism>
<dbReference type="EMBL" id="JAQSIO010000016">
    <property type="protein sequence ID" value="MDD0817205.1"/>
    <property type="molecule type" value="Genomic_DNA"/>
</dbReference>
<dbReference type="Pfam" id="PF05136">
    <property type="entry name" value="Phage_portal_2"/>
    <property type="match status" value="1"/>
</dbReference>
<dbReference type="NCBIfam" id="TIGR01539">
    <property type="entry name" value="portal_lambda"/>
    <property type="match status" value="1"/>
</dbReference>
<keyword evidence="3" id="KW-1185">Reference proteome</keyword>
<dbReference type="Proteomes" id="UP001528672">
    <property type="component" value="Unassembled WGS sequence"/>
</dbReference>
<name>A0ABT5MKT0_9BURK</name>
<accession>A0ABT5MKT0</accession>
<evidence type="ECO:0000313" key="2">
    <source>
        <dbReference type="EMBL" id="MDD0817205.1"/>
    </source>
</evidence>
<dbReference type="RefSeq" id="WP_273929674.1">
    <property type="nucleotide sequence ID" value="NZ_JAQSIO010000016.1"/>
</dbReference>
<reference evidence="2 3" key="1">
    <citation type="submission" date="2023-02" db="EMBL/GenBank/DDBJ databases">
        <title>Bacterial whole genome sequence for Curvibacter sp. HBC28.</title>
        <authorList>
            <person name="Le V."/>
            <person name="Ko S.-R."/>
            <person name="Ahn C.-Y."/>
            <person name="Oh H.-M."/>
        </authorList>
    </citation>
    <scope>NUCLEOTIDE SEQUENCE [LARGE SCALE GENOMIC DNA]</scope>
    <source>
        <strain evidence="2 3">HBC28</strain>
    </source>
</reference>
<protein>
    <submittedName>
        <fullName evidence="2">Phage portal protein</fullName>
    </submittedName>
</protein>